<reference evidence="2 3" key="1">
    <citation type="submission" date="2019-06" db="EMBL/GenBank/DDBJ databases">
        <title>Whole genome shotgun sequence of Komagataeibacter hansenii NBRC 14820.</title>
        <authorList>
            <person name="Hosoyama A."/>
            <person name="Uohara A."/>
            <person name="Ohji S."/>
            <person name="Ichikawa N."/>
        </authorList>
    </citation>
    <scope>NUCLEOTIDE SEQUENCE [LARGE SCALE GENOMIC DNA]</scope>
    <source>
        <strain evidence="2 3">NBRC 14820</strain>
    </source>
</reference>
<evidence type="ECO:0000313" key="3">
    <source>
        <dbReference type="Proteomes" id="UP000319478"/>
    </source>
</evidence>
<evidence type="ECO:0000313" key="2">
    <source>
        <dbReference type="EMBL" id="GEC64600.1"/>
    </source>
</evidence>
<comment type="caution">
    <text evidence="2">The sequence shown here is derived from an EMBL/GenBank/DDBJ whole genome shotgun (WGS) entry which is preliminary data.</text>
</comment>
<evidence type="ECO:0000259" key="1">
    <source>
        <dbReference type="Pfam" id="PF06890"/>
    </source>
</evidence>
<dbReference type="InterPro" id="IPR053861">
    <property type="entry name" value="Phage_Mu_Gp45_N"/>
</dbReference>
<accession>A0ABQ0SGT7</accession>
<name>A0ABQ0SGT7_NOVHA</name>
<organism evidence="2 3">
    <name type="scientific">Novacetimonas hansenii</name>
    <name type="common">Komagataeibacter hansenii</name>
    <dbReference type="NCBI Taxonomy" id="436"/>
    <lineage>
        <taxon>Bacteria</taxon>
        <taxon>Pseudomonadati</taxon>
        <taxon>Pseudomonadota</taxon>
        <taxon>Alphaproteobacteria</taxon>
        <taxon>Acetobacterales</taxon>
        <taxon>Acetobacteraceae</taxon>
        <taxon>Novacetimonas</taxon>
    </lineage>
</organism>
<sequence length="189" mass="20140">MERSIQELNNRVTHLVKTGTISNKIVTNGTIHTVQVSQFNGYEVHNNVPMYGTWGVTSTPPVGSQIITLSGYGAGNNKFVIATHDVNTHPQKMSQGETQIYDANKQSLYLSVNGIIITAQNEYEIKLGDNTIFTINKDGISIDANVSITGALKVSDSITATGDVTGNNISLSSHIHSVTAAPGETGAPQ</sequence>
<protein>
    <recommendedName>
        <fullName evidence="1">Bacteriophage Mu Gp45 N-terminal domain-containing protein</fullName>
    </recommendedName>
</protein>
<gene>
    <name evidence="2" type="ORF">GHA01_24490</name>
</gene>
<keyword evidence="3" id="KW-1185">Reference proteome</keyword>
<dbReference type="EMBL" id="BJNN01000127">
    <property type="protein sequence ID" value="GEC64600.1"/>
    <property type="molecule type" value="Genomic_DNA"/>
</dbReference>
<dbReference type="RefSeq" id="WP_159107956.1">
    <property type="nucleotide sequence ID" value="NZ_BJNN01000127.1"/>
</dbReference>
<dbReference type="Proteomes" id="UP000319478">
    <property type="component" value="Unassembled WGS sequence"/>
</dbReference>
<feature type="domain" description="Bacteriophage Mu Gp45 N-terminal" evidence="1">
    <location>
        <begin position="26"/>
        <end position="85"/>
    </location>
</feature>
<dbReference type="Pfam" id="PF06890">
    <property type="entry name" value="Phage_Mu_Gp45"/>
    <property type="match status" value="1"/>
</dbReference>
<proteinExistence type="predicted"/>